<dbReference type="AlphaFoldDB" id="A0A5C6AE68"/>
<evidence type="ECO:0000256" key="2">
    <source>
        <dbReference type="ARBA" id="ARBA00022676"/>
    </source>
</evidence>
<feature type="domain" description="Glycosyltransferase 2-like" evidence="5">
    <location>
        <begin position="19"/>
        <end position="128"/>
    </location>
</feature>
<feature type="transmembrane region" description="Helical" evidence="4">
    <location>
        <begin position="268"/>
        <end position="285"/>
    </location>
</feature>
<keyword evidence="4" id="KW-0812">Transmembrane</keyword>
<dbReference type="SUPFAM" id="SSF53448">
    <property type="entry name" value="Nucleotide-diphospho-sugar transferases"/>
    <property type="match status" value="1"/>
</dbReference>
<accession>A0A5C6AE68</accession>
<evidence type="ECO:0000256" key="4">
    <source>
        <dbReference type="SAM" id="Phobius"/>
    </source>
</evidence>
<dbReference type="PANTHER" id="PTHR43179:SF12">
    <property type="entry name" value="GALACTOFURANOSYLTRANSFERASE GLFT2"/>
    <property type="match status" value="1"/>
</dbReference>
<dbReference type="InterPro" id="IPR029044">
    <property type="entry name" value="Nucleotide-diphossugar_trans"/>
</dbReference>
<evidence type="ECO:0000259" key="5">
    <source>
        <dbReference type="Pfam" id="PF00535"/>
    </source>
</evidence>
<reference evidence="6 7" key="1">
    <citation type="submission" date="2019-02" db="EMBL/GenBank/DDBJ databases">
        <title>Deep-cultivation of Planctomycetes and their phenomic and genomic characterization uncovers novel biology.</title>
        <authorList>
            <person name="Wiegand S."/>
            <person name="Jogler M."/>
            <person name="Boedeker C."/>
            <person name="Pinto D."/>
            <person name="Vollmers J."/>
            <person name="Rivas-Marin E."/>
            <person name="Kohn T."/>
            <person name="Peeters S.H."/>
            <person name="Heuer A."/>
            <person name="Rast P."/>
            <person name="Oberbeckmann S."/>
            <person name="Bunk B."/>
            <person name="Jeske O."/>
            <person name="Meyerdierks A."/>
            <person name="Storesund J.E."/>
            <person name="Kallscheuer N."/>
            <person name="Luecker S."/>
            <person name="Lage O.M."/>
            <person name="Pohl T."/>
            <person name="Merkel B.J."/>
            <person name="Hornburger P."/>
            <person name="Mueller R.-W."/>
            <person name="Bruemmer F."/>
            <person name="Labrenz M."/>
            <person name="Spormann A.M."/>
            <person name="Op Den Camp H."/>
            <person name="Overmann J."/>
            <person name="Amann R."/>
            <person name="Jetten M.S.M."/>
            <person name="Mascher T."/>
            <person name="Medema M.H."/>
            <person name="Devos D.P."/>
            <person name="Kaster A.-K."/>
            <person name="Ovreas L."/>
            <person name="Rohde M."/>
            <person name="Galperin M.Y."/>
            <person name="Jogler C."/>
        </authorList>
    </citation>
    <scope>NUCLEOTIDE SEQUENCE [LARGE SCALE GENOMIC DNA]</scope>
    <source>
        <strain evidence="6 7">Pla108</strain>
    </source>
</reference>
<sequence length="357" mass="38722">MTTASIDTGMKLGVVAIGRNEGERLRRCLESLRSLNAPVVYVDSDSTDGSQEMAGSSGVTVLTLDPARPFNAARARGEGFERLLAVAPETDYVFFIDGDCETAPGWCGQAVATLEKDPRLAAVCGRRRERFPQASAFNLLCDYEWDTAVGECGSVGGDSVWRVSAYRDAGGFDPTVAAGEEPELCHRARAAGWSLRRIDAEMTIHDADLHHFRPWLRRQLRTGYNGADVESRFGIRVFDRLLRGAVFWAVGYPVGAVAAVALAAFAGGISAAVAVATTALLGIVLQTGRIASGITGRPWRDRCRLAGLMMIAKPPIAAGWLWWAIDQLRGKRPRLIEYKPAVRPTASQEEPPCYAPR</sequence>
<evidence type="ECO:0000313" key="7">
    <source>
        <dbReference type="Proteomes" id="UP000317421"/>
    </source>
</evidence>
<dbReference type="Gene3D" id="3.90.550.10">
    <property type="entry name" value="Spore Coat Polysaccharide Biosynthesis Protein SpsA, Chain A"/>
    <property type="match status" value="1"/>
</dbReference>
<name>A0A5C6AE68_9BACT</name>
<organism evidence="6 7">
    <name type="scientific">Botrimarina colliarenosi</name>
    <dbReference type="NCBI Taxonomy" id="2528001"/>
    <lineage>
        <taxon>Bacteria</taxon>
        <taxon>Pseudomonadati</taxon>
        <taxon>Planctomycetota</taxon>
        <taxon>Planctomycetia</taxon>
        <taxon>Pirellulales</taxon>
        <taxon>Lacipirellulaceae</taxon>
        <taxon>Botrimarina</taxon>
    </lineage>
</organism>
<evidence type="ECO:0000256" key="3">
    <source>
        <dbReference type="ARBA" id="ARBA00022679"/>
    </source>
</evidence>
<dbReference type="Pfam" id="PF00535">
    <property type="entry name" value="Glycos_transf_2"/>
    <property type="match status" value="1"/>
</dbReference>
<feature type="transmembrane region" description="Helical" evidence="4">
    <location>
        <begin position="241"/>
        <end position="262"/>
    </location>
</feature>
<keyword evidence="4" id="KW-1133">Transmembrane helix</keyword>
<keyword evidence="3 6" id="KW-0808">Transferase</keyword>
<comment type="similarity">
    <text evidence="1">Belongs to the glycosyltransferase 2 family.</text>
</comment>
<dbReference type="OrthoDB" id="9811884at2"/>
<keyword evidence="2" id="KW-0328">Glycosyltransferase</keyword>
<dbReference type="EMBL" id="SJPR01000002">
    <property type="protein sequence ID" value="TWT97608.1"/>
    <property type="molecule type" value="Genomic_DNA"/>
</dbReference>
<evidence type="ECO:0000313" key="6">
    <source>
        <dbReference type="EMBL" id="TWT97608.1"/>
    </source>
</evidence>
<dbReference type="RefSeq" id="WP_146444534.1">
    <property type="nucleotide sequence ID" value="NZ_SJPR01000002.1"/>
</dbReference>
<feature type="transmembrane region" description="Helical" evidence="4">
    <location>
        <begin position="305"/>
        <end position="325"/>
    </location>
</feature>
<comment type="caution">
    <text evidence="6">The sequence shown here is derived from an EMBL/GenBank/DDBJ whole genome shotgun (WGS) entry which is preliminary data.</text>
</comment>
<protein>
    <submittedName>
        <fullName evidence="6">Glycosyl transferase family 2</fullName>
    </submittedName>
</protein>
<dbReference type="PANTHER" id="PTHR43179">
    <property type="entry name" value="RHAMNOSYLTRANSFERASE WBBL"/>
    <property type="match status" value="1"/>
</dbReference>
<keyword evidence="4" id="KW-0472">Membrane</keyword>
<dbReference type="GO" id="GO:0016757">
    <property type="term" value="F:glycosyltransferase activity"/>
    <property type="evidence" value="ECO:0007669"/>
    <property type="project" value="UniProtKB-KW"/>
</dbReference>
<dbReference type="Proteomes" id="UP000317421">
    <property type="component" value="Unassembled WGS sequence"/>
</dbReference>
<proteinExistence type="inferred from homology"/>
<gene>
    <name evidence="6" type="ORF">Pla108_17600</name>
</gene>
<keyword evidence="7" id="KW-1185">Reference proteome</keyword>
<evidence type="ECO:0000256" key="1">
    <source>
        <dbReference type="ARBA" id="ARBA00006739"/>
    </source>
</evidence>
<dbReference type="InterPro" id="IPR001173">
    <property type="entry name" value="Glyco_trans_2-like"/>
</dbReference>